<dbReference type="GO" id="GO:0016740">
    <property type="term" value="F:transferase activity"/>
    <property type="evidence" value="ECO:0007669"/>
    <property type="project" value="UniProtKB-KW"/>
</dbReference>
<proteinExistence type="predicted"/>
<name>A0A0A9W8K6_LYGHE</name>
<accession>A0A0A9W8K6</accession>
<dbReference type="InterPro" id="IPR000089">
    <property type="entry name" value="Biotin_lipoyl"/>
</dbReference>
<dbReference type="Pfam" id="PF00364">
    <property type="entry name" value="Biotin_lipoyl"/>
    <property type="match status" value="1"/>
</dbReference>
<reference evidence="2" key="1">
    <citation type="journal article" date="2014" name="PLoS ONE">
        <title>Transcriptome-Based Identification of ABC Transporters in the Western Tarnished Plant Bug Lygus hesperus.</title>
        <authorList>
            <person name="Hull J.J."/>
            <person name="Chaney K."/>
            <person name="Geib S.M."/>
            <person name="Fabrick J.A."/>
            <person name="Brent C.S."/>
            <person name="Walsh D."/>
            <person name="Lavine L.C."/>
        </authorList>
    </citation>
    <scope>NUCLEOTIDE SEQUENCE</scope>
</reference>
<dbReference type="EMBL" id="GBHO01038807">
    <property type="protein sequence ID" value="JAG04797.1"/>
    <property type="molecule type" value="Transcribed_RNA"/>
</dbReference>
<evidence type="ECO:0000259" key="1">
    <source>
        <dbReference type="Pfam" id="PF00364"/>
    </source>
</evidence>
<sequence length="161" mass="17717">MPPESFVNLFPDPISRNLIKVFLRTLTSTPLTCDDIPAMVPVSSLTELPSPEHIQKIVEYVKQLWVRPLHVPELFENITHVTVSNWNVKLLQSFHSGEELCDLSTPIADVVFEAPDDGYISEIVAVKGSQVPVDSALAIMVHSAGTKDTPSPPHLSTDPIL</sequence>
<protein>
    <submittedName>
        <fullName evidence="2">Dihydrolipoyllysine-residue succinyltransferase component of 2-oxoglutarate dehydrogenase complex</fullName>
    </submittedName>
</protein>
<organism evidence="2">
    <name type="scientific">Lygus hesperus</name>
    <name type="common">Western plant bug</name>
    <dbReference type="NCBI Taxonomy" id="30085"/>
    <lineage>
        <taxon>Eukaryota</taxon>
        <taxon>Metazoa</taxon>
        <taxon>Ecdysozoa</taxon>
        <taxon>Arthropoda</taxon>
        <taxon>Hexapoda</taxon>
        <taxon>Insecta</taxon>
        <taxon>Pterygota</taxon>
        <taxon>Neoptera</taxon>
        <taxon>Paraneoptera</taxon>
        <taxon>Hemiptera</taxon>
        <taxon>Heteroptera</taxon>
        <taxon>Panheteroptera</taxon>
        <taxon>Cimicomorpha</taxon>
        <taxon>Miridae</taxon>
        <taxon>Mirini</taxon>
        <taxon>Lygus</taxon>
    </lineage>
</organism>
<reference evidence="2" key="2">
    <citation type="submission" date="2014-07" db="EMBL/GenBank/DDBJ databases">
        <authorList>
            <person name="Hull J."/>
        </authorList>
    </citation>
    <scope>NUCLEOTIDE SEQUENCE</scope>
</reference>
<keyword evidence="2" id="KW-0808">Transferase</keyword>
<dbReference type="Gene3D" id="2.40.50.100">
    <property type="match status" value="1"/>
</dbReference>
<dbReference type="AlphaFoldDB" id="A0A0A9W8K6"/>
<gene>
    <name evidence="2" type="primary">odhB_1</name>
    <name evidence="2" type="ORF">CM83_5237</name>
</gene>
<feature type="domain" description="Lipoyl-binding" evidence="1">
    <location>
        <begin position="70"/>
        <end position="139"/>
    </location>
</feature>
<dbReference type="InterPro" id="IPR011053">
    <property type="entry name" value="Single_hybrid_motif"/>
</dbReference>
<evidence type="ECO:0000313" key="2">
    <source>
        <dbReference type="EMBL" id="JAG04797.1"/>
    </source>
</evidence>
<dbReference type="SUPFAM" id="SSF51230">
    <property type="entry name" value="Single hybrid motif"/>
    <property type="match status" value="1"/>
</dbReference>
<dbReference type="CDD" id="cd06849">
    <property type="entry name" value="lipoyl_domain"/>
    <property type="match status" value="1"/>
</dbReference>